<dbReference type="OrthoDB" id="6288569at2"/>
<keyword evidence="2" id="KW-1185">Reference proteome</keyword>
<name>A0A0A7EHE5_9GAMM</name>
<dbReference type="AlphaFoldDB" id="A0A0A7EHE5"/>
<dbReference type="Proteomes" id="UP000030341">
    <property type="component" value="Chromosome 1"/>
</dbReference>
<dbReference type="HOGENOM" id="CLU_780526_0_0_6"/>
<protein>
    <submittedName>
        <fullName evidence="1">Uncharacterized protein</fullName>
    </submittedName>
</protein>
<dbReference type="Pfam" id="PF11281">
    <property type="entry name" value="DUF3083"/>
    <property type="match status" value="1"/>
</dbReference>
<evidence type="ECO:0000313" key="2">
    <source>
        <dbReference type="Proteomes" id="UP000030341"/>
    </source>
</evidence>
<evidence type="ECO:0000313" key="1">
    <source>
        <dbReference type="EMBL" id="AIY65486.1"/>
    </source>
</evidence>
<dbReference type="RefSeq" id="WP_038641416.1">
    <property type="nucleotide sequence ID" value="NZ_CP009888.1"/>
</dbReference>
<accession>A0A0A7EHE5</accession>
<organism evidence="1 2">
    <name type="scientific">Pseudoalteromonas piratica</name>
    <dbReference type="NCBI Taxonomy" id="1348114"/>
    <lineage>
        <taxon>Bacteria</taxon>
        <taxon>Pseudomonadati</taxon>
        <taxon>Pseudomonadota</taxon>
        <taxon>Gammaproteobacteria</taxon>
        <taxon>Alteromonadales</taxon>
        <taxon>Pseudoalteromonadaceae</taxon>
        <taxon>Pseudoalteromonas</taxon>
    </lineage>
</organism>
<gene>
    <name evidence="1" type="ORF">OM33_10245</name>
</gene>
<dbReference type="InterPro" id="IPR021433">
    <property type="entry name" value="DUF3083"/>
</dbReference>
<reference evidence="1 2" key="1">
    <citation type="submission" date="2014-11" db="EMBL/GenBank/DDBJ databases">
        <title>Complete Genome Sequence of Pseudoalteromonas sp. Strain OCN003 Isolated from Kaneohe Bay, Oahu, Hawaii.</title>
        <authorList>
            <person name="Beurmann S."/>
            <person name="Videau P."/>
            <person name="Ushijima B."/>
            <person name="Smith A.M."/>
            <person name="Aeby G.S."/>
            <person name="Callahan S.M."/>
            <person name="Belcaid M."/>
        </authorList>
    </citation>
    <scope>NUCLEOTIDE SEQUENCE [LARGE SCALE GENOMIC DNA]</scope>
    <source>
        <strain evidence="1 2">OCN003</strain>
    </source>
</reference>
<dbReference type="STRING" id="1348114.OM33_10245"/>
<dbReference type="EMBL" id="CP009888">
    <property type="protein sequence ID" value="AIY65486.1"/>
    <property type="molecule type" value="Genomic_DNA"/>
</dbReference>
<sequence>MGIIRNRSLISRVKQQENRVYVPAEARDNQYIIAELAINDNLIAQVSDHSLNPTPKELLSLLLNKVRRVIAQHEIDYVAVVASNKFIRVRYGVDNEINTTQEQHIVYYNPEKSKGVIGLCPEDTQSLKSIRVVCFATGDNLRENAALFHQKVTNLVSDLKQSFDFIEAIKVQDHQHISFSLEKHSSSTNSKAHGFRVIEKRYESSGLVLPDERNSKAFIVVKANFSELLTEKVLNQNYDVSHMHAEISHLLIQLAQEVGINHMAYIASKRYPVVKSNFVVGSGNQKGELISLNFGNTEHEVIQQIDDDYINSSAHIVFYMPENTVVKFGYAVYINKVIKLLDRLSQKLHLTEHDKAMLLRFYQHFSYKA</sequence>
<dbReference type="eggNOG" id="ENOG502Z95H">
    <property type="taxonomic scope" value="Bacteria"/>
</dbReference>
<dbReference type="KEGG" id="pseo:OM33_10245"/>
<proteinExistence type="predicted"/>